<comment type="caution">
    <text evidence="1">The sequence shown here is derived from an EMBL/GenBank/DDBJ whole genome shotgun (WGS) entry which is preliminary data.</text>
</comment>
<dbReference type="EMBL" id="MNAO01000723">
    <property type="protein sequence ID" value="OHV03822.1"/>
    <property type="molecule type" value="Genomic_DNA"/>
</dbReference>
<reference evidence="1 2" key="1">
    <citation type="submission" date="2016-10" db="EMBL/GenBank/DDBJ databases">
        <title>Draft genome sequence of Methylobacterium extorquens CP3, a seed endophyte of Crotalaria pumila with plant growth-promoting and metal tolerance properties.</title>
        <authorList>
            <person name="Sanchez-Lopez A.S."/>
            <person name="Van Hamme J.D."/>
            <person name="Thijs S."/>
            <person name="Mcammond B.M."/>
            <person name="Stevens V."/>
            <person name="Gonzalez-Chavez M.D.C."/>
            <person name="Vangronsveld J."/>
        </authorList>
    </citation>
    <scope>NUCLEOTIDE SEQUENCE [LARGE SCALE GENOMIC DNA]</scope>
    <source>
        <strain evidence="1 2">CP3</strain>
    </source>
</reference>
<proteinExistence type="predicted"/>
<name>A0A1S1NIC8_METEX</name>
<evidence type="ECO:0000313" key="1">
    <source>
        <dbReference type="EMBL" id="OHV03822.1"/>
    </source>
</evidence>
<protein>
    <submittedName>
        <fullName evidence="1">Uncharacterized protein</fullName>
    </submittedName>
</protein>
<sequence>MQKQAAIYVCVQFKSQPLRSQKPTYFHTYDATSFGALSLATPDHAEIEASGLILHQDQPG</sequence>
<dbReference type="Proteomes" id="UP000180215">
    <property type="component" value="Unassembled WGS sequence"/>
</dbReference>
<dbReference type="AlphaFoldDB" id="A0A1S1NIC8"/>
<organism evidence="1 2">
    <name type="scientific">Methylorubrum extorquens</name>
    <name type="common">Methylobacterium dichloromethanicum</name>
    <name type="synonym">Methylobacterium extorquens</name>
    <dbReference type="NCBI Taxonomy" id="408"/>
    <lineage>
        <taxon>Bacteria</taxon>
        <taxon>Pseudomonadati</taxon>
        <taxon>Pseudomonadota</taxon>
        <taxon>Alphaproteobacteria</taxon>
        <taxon>Hyphomicrobiales</taxon>
        <taxon>Methylobacteriaceae</taxon>
        <taxon>Methylorubrum</taxon>
    </lineage>
</organism>
<gene>
    <name evidence="1" type="ORF">BK022_27760</name>
</gene>
<evidence type="ECO:0000313" key="2">
    <source>
        <dbReference type="Proteomes" id="UP000180215"/>
    </source>
</evidence>
<accession>A0A1S1NIC8</accession>